<protein>
    <submittedName>
        <fullName evidence="1">Uncharacterized protein</fullName>
    </submittedName>
</protein>
<dbReference type="AlphaFoldDB" id="A0A5J6HQE7"/>
<reference evidence="1 2" key="1">
    <citation type="submission" date="2017-09" db="EMBL/GenBank/DDBJ databases">
        <authorList>
            <person name="Lee N."/>
            <person name="Cho B.-K."/>
        </authorList>
    </citation>
    <scope>NUCLEOTIDE SEQUENCE [LARGE SCALE GENOMIC DNA]</scope>
    <source>
        <strain evidence="1 2">ATCC 12461</strain>
    </source>
</reference>
<dbReference type="OrthoDB" id="4216257at2"/>
<sequence>MVPEFEVEISRHYELVELRTELTAEDVASGFVEHHDYQCLGLPSWQEAAACLAEEAEILERAARSSAPDGIEEILDALHEEDGVGFAELMSVFHWNDIGVAGASLALSAARTATFYSCSSGLDHRHHAKYPMVGLVPDAERATLIAELAERTGCGIGQQWGRWYLYARSVTAFHALGQSILEHRQAFDALPQPTWVEGLEEELERVNDC</sequence>
<proteinExistence type="predicted"/>
<organism evidence="1 2">
    <name type="scientific">Streptomyces alboniger</name>
    <dbReference type="NCBI Taxonomy" id="132473"/>
    <lineage>
        <taxon>Bacteria</taxon>
        <taxon>Bacillati</taxon>
        <taxon>Actinomycetota</taxon>
        <taxon>Actinomycetes</taxon>
        <taxon>Kitasatosporales</taxon>
        <taxon>Streptomycetaceae</taxon>
        <taxon>Streptomyces</taxon>
        <taxon>Streptomyces aurantiacus group</taxon>
    </lineage>
</organism>
<name>A0A5J6HQE7_STRAD</name>
<dbReference type="KEGG" id="salw:CP975_18975"/>
<keyword evidence="2" id="KW-1185">Reference proteome</keyword>
<accession>A0A5J6HQE7</accession>
<gene>
    <name evidence="1" type="ORF">CP975_18975</name>
</gene>
<dbReference type="RefSeq" id="WP_055527222.1">
    <property type="nucleotide sequence ID" value="NZ_CP023695.1"/>
</dbReference>
<dbReference type="EMBL" id="CP023695">
    <property type="protein sequence ID" value="QEV19307.1"/>
    <property type="molecule type" value="Genomic_DNA"/>
</dbReference>
<evidence type="ECO:0000313" key="1">
    <source>
        <dbReference type="EMBL" id="QEV19307.1"/>
    </source>
</evidence>
<dbReference type="Proteomes" id="UP000326553">
    <property type="component" value="Chromosome"/>
</dbReference>
<evidence type="ECO:0000313" key="2">
    <source>
        <dbReference type="Proteomes" id="UP000326553"/>
    </source>
</evidence>